<dbReference type="Gene3D" id="3.30.559.10">
    <property type="entry name" value="Chloramphenicol acetyltransferase-like domain"/>
    <property type="match status" value="1"/>
</dbReference>
<evidence type="ECO:0000256" key="3">
    <source>
        <dbReference type="ARBA" id="ARBA00022553"/>
    </source>
</evidence>
<dbReference type="Gene3D" id="3.30.559.30">
    <property type="entry name" value="Nonribosomal peptide synthetase, condensation domain"/>
    <property type="match status" value="1"/>
</dbReference>
<feature type="domain" description="Ketosynthase family 3 (KS3)" evidence="7">
    <location>
        <begin position="14"/>
        <end position="438"/>
    </location>
</feature>
<dbReference type="Gene3D" id="3.40.47.10">
    <property type="match status" value="1"/>
</dbReference>
<dbReference type="SUPFAM" id="SSF47336">
    <property type="entry name" value="ACP-like"/>
    <property type="match status" value="2"/>
</dbReference>
<dbReference type="SUPFAM" id="SSF56801">
    <property type="entry name" value="Acetyl-CoA synthetase-like"/>
    <property type="match status" value="1"/>
</dbReference>
<dbReference type="PROSITE" id="PS00455">
    <property type="entry name" value="AMP_BINDING"/>
    <property type="match status" value="1"/>
</dbReference>
<dbReference type="Gene3D" id="3.30.300.30">
    <property type="match status" value="1"/>
</dbReference>
<evidence type="ECO:0000256" key="4">
    <source>
        <dbReference type="ARBA" id="ARBA00022679"/>
    </source>
</evidence>
<dbReference type="NCBIfam" id="TIGR01733">
    <property type="entry name" value="AA-adenyl-dom"/>
    <property type="match status" value="1"/>
</dbReference>
<dbReference type="Pfam" id="PF00109">
    <property type="entry name" value="ketoacyl-synt"/>
    <property type="match status" value="1"/>
</dbReference>
<evidence type="ECO:0000256" key="5">
    <source>
        <dbReference type="ARBA" id="ARBA00029443"/>
    </source>
</evidence>
<dbReference type="SMART" id="SM00823">
    <property type="entry name" value="PKS_PP"/>
    <property type="match status" value="2"/>
</dbReference>
<comment type="cofactor">
    <cofactor evidence="1">
        <name>pantetheine 4'-phosphate</name>
        <dbReference type="ChEBI" id="CHEBI:47942"/>
    </cofactor>
</comment>
<gene>
    <name evidence="8" type="ORF">K1Y79_22955</name>
</gene>
<dbReference type="CDD" id="cd05930">
    <property type="entry name" value="A_NRPS"/>
    <property type="match status" value="1"/>
</dbReference>
<dbReference type="Gene3D" id="3.30.70.3290">
    <property type="match status" value="1"/>
</dbReference>
<dbReference type="InterPro" id="IPR020841">
    <property type="entry name" value="PKS_Beta-ketoAc_synthase_dom"/>
</dbReference>
<reference evidence="8 9" key="1">
    <citation type="submission" date="2021-08" db="EMBL/GenBank/DDBJ databases">
        <title>The genome sequence of Chitinophaga sp. B61.</title>
        <authorList>
            <person name="Zhang X."/>
        </authorList>
    </citation>
    <scope>NUCLEOTIDE SEQUENCE [LARGE SCALE GENOMIC DNA]</scope>
    <source>
        <strain evidence="8 9">B61</strain>
    </source>
</reference>
<dbReference type="InterPro" id="IPR045851">
    <property type="entry name" value="AMP-bd_C_sf"/>
</dbReference>
<sequence length="2472" mass="272356">MTAQKSSESKKYTGLEVAVIGMSGRFPGAPDLAAYWDNLKKGIESVKFFTKEELIGDGRDPKIVNRPDYVGANAYMDGKQYFDAAFFNYRPDEAALMDPQIRIFHECVWQAIEDAGYDTYDPLFKAGLFAGASSNTNWQVYAQLANSDGLVDDYSASLLRNANFMATLISYGLNLRGPSVFVDTACSTSLVAIHMACKSLLMGECNVAIAGASSLKNRSKEGYIYQEGMITSRDGHCRAFDEAASGTVAGDGVGVVVLKSLKNALQDGDHIYAIIKGTGINNDGSGKVGYTAPSIDGQTETILMAQKWAGVTPDSISFVETHGTGTHLGDPIEIEALRRVFGDSKQPYCALGAVKTNIGHLDAAAGIAGFIKTVLSLQHRQLVPTLHYQSPNPAINFENGPFYVNTKLKDWSHGSHPLRAGVSSFGIGGTNAHVVLEEAPTALASSASRPWQLLLLSAKTKSALARHTADLGQYLQQEVSLADVAYTLQQGRAVMSHRSIVVCRDREDAIAQLAAGPGVVVTGDKAKPAVVFMFSGQGAQYVNMYRGLYTTEPAFRQTVDQCFQLVRGINGVDLSSIVFSDGGGQDQTVQTQYAQPLLFIMEYALSRLLMSWGITPDQVIGHSIGEYAAACLGGVLELEACLRLVVKRGALMQAAPAGSMLSISITEATLLPLLASHPELSLAAVNSTELCVVSGPTEAIKAFESILTASGYKSTLLHTSHAFHSGMMDVVKADFTAAAGQYQYSSSKIPMVSTLSAMTVTSLTGDYWVSQLREPVRFSAALSELLKDRDIVFVEVGPGNALCTFVRSHTQYNRERHRVVSLVSHARERREDQQYLLQGIGTLWQYGVIANWKSFSQSEKRNRLSLPTYSFDKQSYPVDVDAGELLRELLPTAGNQRQEIKDWFYTPTWKLLPAAQPSTQPAGTTLLFSNDNTLYAELGDHVILVEAGNSFRELSPFRYELNMSDARSYETLFTVLKGHGLHPERVIHTWSLSDTSYDAGLYSVLHIARTGRGIKELVLVSSDVHRVLDKGSLTLAAGMGGVLLKVLSQEYPSLQTRHIDVSMSEADWLSGLVAELHTAVGGRVVSLRHGHRWEQHYEPLTTTETSINTGGIYLVTGGLGGFGYSLSAGLLAGKAAGLILTGRSALSADSNARIAALESQGCRVIYSTCDLTDQASVAALVTDAEAQLGGRITGVIHAAGIVSGHSHNGIDTLTDAEYAAQFKSKVYGMEVLGAVFADYDLEFFVATSSLSTVLGGIGFGAYAPANAYLDSYISSGVGEGRLRRWMSIDFDGLTYDEADSNGINKEELILVWQRLMSVRHLPRVVISVSDLQLRLQQWVTREPIEEDHESVTRVTGGQQASDVTTALVTLWEQFFGKTGITADDDFFEIGGNSLKALTMIGRIHKMFNIEIAVKAFFDNSTISKLAAYIEGGNTNTKAYSAIPKADLKSSYVLSSAQKRLYFLFEMDKLSVAYNLPQVVMLEGALDLVKMNKAFNQLLARHENLRTYFDVQDGEPVQKIASDITIDIPLVRTDSKTVSSVISKFIQPFDLQIAPLIRIGVAKISEQQHVLMVDVHHIIMDGVSENILINDFMALYMEQPLAPLQLQYKDFAEWQYQSLDQPWMNTQREFWLKEFEEIPPVIDLPYDFNRPVIKDQEGNILSFETDAILTSRLQHLAEAEKTTMFMVLLAAYNIMLSRLSGQQDLVVGTPVAGRHNSDVEQVMGMFVNTLPLRNNVSGHMTFKELLAGIKAKTLSCFDNQDYQYESLISDLRLSRDASRNPLFDVMFVFQNYDKSVLELPGLTLKPYSTGHAVAKFDMTLSAYENNQQLYLSLEYASSLFKEETVARFVTYFKNILQEIAEDPKITLRELIMLSESEKHCLLYDWNNTVANYPTHKSLVSLFDAQVQQTPSSIAVIFNDEQITYQELADKSTNLAYQLINDGVLPGEVVGLMIERSIDLIIGLLGILKAGATYLPLDATYPVEHLKQMLDECKVRHVLKTIPAFGPSMVNTLPTVTADNIAYIIYTSGSTGKPKGVMVPHRPIVNLIWSQRETFNITDKERILQFSTISFDASVEQIWLALLSGASLVMVSRETILDNYLFNQYLRHHQVTHLHATPSFLESIQLENISSLKRIIAGGEACSFKLAEKYAAVATFFNEYGPTETTVTSIEYQMTPVTEQAPYLPIGRPLNNTRVYILGEHLELLPIGAQGRLFIGGDGLTAGYVNDPELIAKKFVSFPLTGERIYDTGDYARWLPDGQIGFMGRVDEQVKIRGYRVEPGEIAAKLREHPEITDCIVAVIQTGVLPALAAYYVSGTGADVMLLDKYLRNVLPAHMIPDHFIRMDQFPVNRNGKIDKRALPTINSFATEKQTLPYGHTQELLADIWSEMLRLHKSHISINNTFFELGGNSLLLIKLQVKVNERLGVNVSVAELFTYSSIAALAAFIDEGKEAQEQFEQVAREEVEGLKTMIDIFK</sequence>
<dbReference type="InterPro" id="IPR016036">
    <property type="entry name" value="Malonyl_transacylase_ACP-bd"/>
</dbReference>
<dbReference type="Pfam" id="PF00668">
    <property type="entry name" value="Condensation"/>
    <property type="match status" value="1"/>
</dbReference>
<dbReference type="Gene3D" id="1.10.1200.10">
    <property type="entry name" value="ACP-like"/>
    <property type="match status" value="2"/>
</dbReference>
<dbReference type="InterPro" id="IPR001227">
    <property type="entry name" value="Ac_transferase_dom_sf"/>
</dbReference>
<dbReference type="InterPro" id="IPR020845">
    <property type="entry name" value="AMP-binding_CS"/>
</dbReference>
<keyword evidence="4" id="KW-0808">Transferase</keyword>
<dbReference type="Gene3D" id="3.30.70.250">
    <property type="entry name" value="Malonyl-CoA ACP transacylase, ACP-binding"/>
    <property type="match status" value="1"/>
</dbReference>
<dbReference type="PANTHER" id="PTHR43775">
    <property type="entry name" value="FATTY ACID SYNTHASE"/>
    <property type="match status" value="1"/>
</dbReference>
<dbReference type="Pfam" id="PF21394">
    <property type="entry name" value="Beta-ketacyl_N"/>
    <property type="match status" value="1"/>
</dbReference>
<dbReference type="Gene3D" id="3.40.366.10">
    <property type="entry name" value="Malonyl-Coenzyme A Acyl Carrier Protein, domain 2"/>
    <property type="match status" value="1"/>
</dbReference>
<keyword evidence="3" id="KW-0597">Phosphoprotein</keyword>
<keyword evidence="2" id="KW-0596">Phosphopantetheine</keyword>
<dbReference type="InterPro" id="IPR014031">
    <property type="entry name" value="Ketoacyl_synth_C"/>
</dbReference>
<dbReference type="SMART" id="SM00822">
    <property type="entry name" value="PKS_KR"/>
    <property type="match status" value="1"/>
</dbReference>
<dbReference type="InterPro" id="IPR009081">
    <property type="entry name" value="PP-bd_ACP"/>
</dbReference>
<dbReference type="SUPFAM" id="SSF53901">
    <property type="entry name" value="Thiolase-like"/>
    <property type="match status" value="1"/>
</dbReference>
<dbReference type="CDD" id="cd00833">
    <property type="entry name" value="PKS"/>
    <property type="match status" value="1"/>
</dbReference>
<dbReference type="Proteomes" id="UP000812961">
    <property type="component" value="Unassembled WGS sequence"/>
</dbReference>
<dbReference type="InterPro" id="IPR049490">
    <property type="entry name" value="C883_1060-like_KR_N"/>
</dbReference>
<dbReference type="InterPro" id="IPR036736">
    <property type="entry name" value="ACP-like_sf"/>
</dbReference>
<accession>A0ABS7GIH4</accession>
<dbReference type="SUPFAM" id="SSF52151">
    <property type="entry name" value="FabD/lysophospholipase-like"/>
    <property type="match status" value="1"/>
</dbReference>
<dbReference type="InterPro" id="IPR016035">
    <property type="entry name" value="Acyl_Trfase/lysoPLipase"/>
</dbReference>
<protein>
    <submittedName>
        <fullName evidence="8">Amino acid adenylation domain-containing protein</fullName>
    </submittedName>
</protein>
<dbReference type="InterPro" id="IPR001242">
    <property type="entry name" value="Condensation_dom"/>
</dbReference>
<dbReference type="Pfam" id="PF02801">
    <property type="entry name" value="Ketoacyl-synt_C"/>
    <property type="match status" value="1"/>
</dbReference>
<dbReference type="InterPro" id="IPR020806">
    <property type="entry name" value="PKS_PP-bd"/>
</dbReference>
<dbReference type="InterPro" id="IPR014030">
    <property type="entry name" value="Ketoacyl_synth_N"/>
</dbReference>
<dbReference type="InterPro" id="IPR050091">
    <property type="entry name" value="PKS_NRPS_Biosynth_Enz"/>
</dbReference>
<dbReference type="EMBL" id="JAICCF010000004">
    <property type="protein sequence ID" value="MBW8687216.1"/>
    <property type="molecule type" value="Genomic_DNA"/>
</dbReference>
<dbReference type="Gene3D" id="3.40.50.720">
    <property type="entry name" value="NAD(P)-binding Rossmann-like Domain"/>
    <property type="match status" value="1"/>
</dbReference>
<dbReference type="Pfam" id="PF00698">
    <property type="entry name" value="Acyl_transf_1"/>
    <property type="match status" value="1"/>
</dbReference>
<dbReference type="InterPro" id="IPR000873">
    <property type="entry name" value="AMP-dep_synth/lig_dom"/>
</dbReference>
<proteinExistence type="inferred from homology"/>
<feature type="domain" description="Carrier" evidence="6">
    <location>
        <begin position="1358"/>
        <end position="1433"/>
    </location>
</feature>
<keyword evidence="9" id="KW-1185">Reference proteome</keyword>
<dbReference type="SUPFAM" id="SSF55048">
    <property type="entry name" value="Probable ACP-binding domain of malonyl-CoA ACP transacylase"/>
    <property type="match status" value="1"/>
</dbReference>
<dbReference type="SUPFAM" id="SSF51735">
    <property type="entry name" value="NAD(P)-binding Rossmann-fold domains"/>
    <property type="match status" value="2"/>
</dbReference>
<dbReference type="Pfam" id="PF08659">
    <property type="entry name" value="KR"/>
    <property type="match status" value="1"/>
</dbReference>
<dbReference type="CDD" id="cd08953">
    <property type="entry name" value="KR_2_SDR_x"/>
    <property type="match status" value="1"/>
</dbReference>
<dbReference type="Pfam" id="PF00550">
    <property type="entry name" value="PP-binding"/>
    <property type="match status" value="2"/>
</dbReference>
<dbReference type="InterPro" id="IPR010071">
    <property type="entry name" value="AA_adenyl_dom"/>
</dbReference>
<dbReference type="InterPro" id="IPR023213">
    <property type="entry name" value="CAT-like_dom_sf"/>
</dbReference>
<evidence type="ECO:0000259" key="7">
    <source>
        <dbReference type="PROSITE" id="PS52004"/>
    </source>
</evidence>
<dbReference type="InterPro" id="IPR042099">
    <property type="entry name" value="ANL_N_sf"/>
</dbReference>
<dbReference type="Pfam" id="PF00501">
    <property type="entry name" value="AMP-binding"/>
    <property type="match status" value="1"/>
</dbReference>
<dbReference type="Gene3D" id="3.40.50.12780">
    <property type="entry name" value="N-terminal domain of ligase-like"/>
    <property type="match status" value="1"/>
</dbReference>
<dbReference type="PROSITE" id="PS52004">
    <property type="entry name" value="KS3_2"/>
    <property type="match status" value="1"/>
</dbReference>
<dbReference type="InterPro" id="IPR036291">
    <property type="entry name" value="NAD(P)-bd_dom_sf"/>
</dbReference>
<dbReference type="SMART" id="SM01294">
    <property type="entry name" value="PKS_PP_betabranch"/>
    <property type="match status" value="1"/>
</dbReference>
<dbReference type="InterPro" id="IPR057326">
    <property type="entry name" value="KR_dom"/>
</dbReference>
<evidence type="ECO:0000256" key="1">
    <source>
        <dbReference type="ARBA" id="ARBA00001957"/>
    </source>
</evidence>
<dbReference type="InterPro" id="IPR013968">
    <property type="entry name" value="PKS_KR"/>
</dbReference>
<dbReference type="Pfam" id="PF22621">
    <property type="entry name" value="CurL-like_PKS_C"/>
    <property type="match status" value="1"/>
</dbReference>
<evidence type="ECO:0000313" key="9">
    <source>
        <dbReference type="Proteomes" id="UP000812961"/>
    </source>
</evidence>
<dbReference type="PANTHER" id="PTHR43775:SF51">
    <property type="entry name" value="INACTIVE PHENOLPHTHIOCEROL SYNTHESIS POLYKETIDE SYNTHASE TYPE I PKS1-RELATED"/>
    <property type="match status" value="1"/>
</dbReference>
<organism evidence="8 9">
    <name type="scientific">Chitinophaga rhizophila</name>
    <dbReference type="NCBI Taxonomy" id="2866212"/>
    <lineage>
        <taxon>Bacteria</taxon>
        <taxon>Pseudomonadati</taxon>
        <taxon>Bacteroidota</taxon>
        <taxon>Chitinophagia</taxon>
        <taxon>Chitinophagales</taxon>
        <taxon>Chitinophagaceae</taxon>
        <taxon>Chitinophaga</taxon>
    </lineage>
</organism>
<evidence type="ECO:0000256" key="2">
    <source>
        <dbReference type="ARBA" id="ARBA00022450"/>
    </source>
</evidence>
<dbReference type="InterPro" id="IPR006162">
    <property type="entry name" value="Ppantetheine_attach_site"/>
</dbReference>
<evidence type="ECO:0000259" key="6">
    <source>
        <dbReference type="PROSITE" id="PS50075"/>
    </source>
</evidence>
<dbReference type="PROSITE" id="PS00606">
    <property type="entry name" value="KS3_1"/>
    <property type="match status" value="1"/>
</dbReference>
<comment type="similarity">
    <text evidence="5">In the C-terminal section; belongs to the NRP synthetase family.</text>
</comment>
<name>A0ABS7GIH4_9BACT</name>
<dbReference type="SMART" id="SM00827">
    <property type="entry name" value="PKS_AT"/>
    <property type="match status" value="1"/>
</dbReference>
<dbReference type="InterPro" id="IPR018201">
    <property type="entry name" value="Ketoacyl_synth_AS"/>
</dbReference>
<feature type="domain" description="Carrier" evidence="6">
    <location>
        <begin position="2373"/>
        <end position="2447"/>
    </location>
</feature>
<dbReference type="SMART" id="SM00825">
    <property type="entry name" value="PKS_KS"/>
    <property type="match status" value="1"/>
</dbReference>
<dbReference type="InterPro" id="IPR014043">
    <property type="entry name" value="Acyl_transferase_dom"/>
</dbReference>
<dbReference type="CDD" id="cd19531">
    <property type="entry name" value="LCL_NRPS-like"/>
    <property type="match status" value="1"/>
</dbReference>
<evidence type="ECO:0000313" key="8">
    <source>
        <dbReference type="EMBL" id="MBW8687216.1"/>
    </source>
</evidence>
<dbReference type="PROSITE" id="PS00012">
    <property type="entry name" value="PHOSPHOPANTETHEINE"/>
    <property type="match status" value="1"/>
</dbReference>
<dbReference type="SUPFAM" id="SSF52777">
    <property type="entry name" value="CoA-dependent acyltransferases"/>
    <property type="match status" value="2"/>
</dbReference>
<dbReference type="RefSeq" id="WP_220252538.1">
    <property type="nucleotide sequence ID" value="NZ_JAICCF010000004.1"/>
</dbReference>
<dbReference type="PROSITE" id="PS50075">
    <property type="entry name" value="CARRIER"/>
    <property type="match status" value="2"/>
</dbReference>
<dbReference type="InterPro" id="IPR016039">
    <property type="entry name" value="Thiolase-like"/>
</dbReference>
<comment type="caution">
    <text evidence="8">The sequence shown here is derived from an EMBL/GenBank/DDBJ whole genome shotgun (WGS) entry which is preliminary data.</text>
</comment>